<sequence>MFAMSTTAVRHIVQLCTFVCAASALPLENITLPLPIGTSNHGTPGLLCTPTKWTDVVLFYLFNYVAHAATVLTRPGERSDDFMVSVIGSLLFPALGLYRGIEAILSRAAFVRHDNLRKAARSGALCLVVRGKDWRPHYGDEVTNAMFRRAKKKLVSKLEGGACESLPATCESACDPSVHVLTYSPPWLKSQFRTPVYVQRQTIHGSYTLPDGYRFAIVPSDAQFTASASPNAISEVSATHNMIKALIALVQSCYALATLYRSRGDQIEQFGYAAFGLTVAPYAVMSLVNLLGNLCRPDYASLYIVENSVLDEARRRGGVFEGAVGRVREESTTVCGCGISDAEDAEHLQFKSNKDGELTATFHTPAPPEIWHSRGEEETQFPEKSGSVCSSMFTHSHGVNTLPSKLNYTNTEDDPVLIIPCCNPIVRGSAVPCHDNELPTQLYRLSSLSLSKPCWPFTHRDWTVKFTCSTPSHSLRLQIIKYLVTTLVALTPLAVYGGMSHFQAGSIPLEDSSTWRAYTVQWLILGVICGIWWVVDQENKDARLNRAWQFGPLMRACVYIVSASPAIGGFVVVAQMLVRYGVCVWVGD</sequence>
<dbReference type="InParanoid" id="A0A177CVP3"/>
<dbReference type="OrthoDB" id="5406607at2759"/>
<keyword evidence="2" id="KW-0732">Signal</keyword>
<feature type="transmembrane region" description="Helical" evidence="1">
    <location>
        <begin position="519"/>
        <end position="535"/>
    </location>
</feature>
<dbReference type="GeneID" id="28770787"/>
<feature type="transmembrane region" description="Helical" evidence="1">
    <location>
        <begin position="272"/>
        <end position="292"/>
    </location>
</feature>
<keyword evidence="1" id="KW-0812">Transmembrane</keyword>
<feature type="chain" id="PRO_5008058707" evidence="2">
    <location>
        <begin position="25"/>
        <end position="588"/>
    </location>
</feature>
<dbReference type="EMBL" id="KV441548">
    <property type="protein sequence ID" value="OAG11291.1"/>
    <property type="molecule type" value="Genomic_DNA"/>
</dbReference>
<accession>A0A177CVP3</accession>
<keyword evidence="1" id="KW-1133">Transmembrane helix</keyword>
<name>A0A177CVP3_9PLEO</name>
<keyword evidence="1" id="KW-0472">Membrane</keyword>
<feature type="transmembrane region" description="Helical" evidence="1">
    <location>
        <begin position="479"/>
        <end position="499"/>
    </location>
</feature>
<dbReference type="RefSeq" id="XP_018041656.1">
    <property type="nucleotide sequence ID" value="XM_018187301.1"/>
</dbReference>
<protein>
    <submittedName>
        <fullName evidence="3">Uncharacterized protein</fullName>
    </submittedName>
</protein>
<keyword evidence="4" id="KW-1185">Reference proteome</keyword>
<feature type="transmembrane region" description="Helical" evidence="1">
    <location>
        <begin position="556"/>
        <end position="578"/>
    </location>
</feature>
<reference evidence="3 4" key="1">
    <citation type="submission" date="2016-05" db="EMBL/GenBank/DDBJ databases">
        <title>Comparative analysis of secretome profiles of manganese(II)-oxidizing ascomycete fungi.</title>
        <authorList>
            <consortium name="DOE Joint Genome Institute"/>
            <person name="Zeiner C.A."/>
            <person name="Purvine S.O."/>
            <person name="Zink E.M."/>
            <person name="Wu S."/>
            <person name="Pasa-Tolic L."/>
            <person name="Chaput D.L."/>
            <person name="Haridas S."/>
            <person name="Grigoriev I.V."/>
            <person name="Santelli C.M."/>
            <person name="Hansel C.M."/>
        </authorList>
    </citation>
    <scope>NUCLEOTIDE SEQUENCE [LARGE SCALE GENOMIC DNA]</scope>
    <source>
        <strain evidence="3 4">AP3s5-JAC2a</strain>
    </source>
</reference>
<evidence type="ECO:0000256" key="1">
    <source>
        <dbReference type="SAM" id="Phobius"/>
    </source>
</evidence>
<organism evidence="3 4">
    <name type="scientific">Paraphaeosphaeria sporulosa</name>
    <dbReference type="NCBI Taxonomy" id="1460663"/>
    <lineage>
        <taxon>Eukaryota</taxon>
        <taxon>Fungi</taxon>
        <taxon>Dikarya</taxon>
        <taxon>Ascomycota</taxon>
        <taxon>Pezizomycotina</taxon>
        <taxon>Dothideomycetes</taxon>
        <taxon>Pleosporomycetidae</taxon>
        <taxon>Pleosporales</taxon>
        <taxon>Massarineae</taxon>
        <taxon>Didymosphaeriaceae</taxon>
        <taxon>Paraphaeosphaeria</taxon>
    </lineage>
</organism>
<evidence type="ECO:0000256" key="2">
    <source>
        <dbReference type="SAM" id="SignalP"/>
    </source>
</evidence>
<proteinExistence type="predicted"/>
<evidence type="ECO:0000313" key="3">
    <source>
        <dbReference type="EMBL" id="OAG11291.1"/>
    </source>
</evidence>
<dbReference type="Proteomes" id="UP000077069">
    <property type="component" value="Unassembled WGS sequence"/>
</dbReference>
<feature type="signal peptide" evidence="2">
    <location>
        <begin position="1"/>
        <end position="24"/>
    </location>
</feature>
<dbReference type="AlphaFoldDB" id="A0A177CVP3"/>
<evidence type="ECO:0000313" key="4">
    <source>
        <dbReference type="Proteomes" id="UP000077069"/>
    </source>
</evidence>
<gene>
    <name evidence="3" type="ORF">CC84DRAFT_7521</name>
</gene>